<feature type="domain" description="SHSP" evidence="5">
    <location>
        <begin position="1"/>
        <end position="108"/>
    </location>
</feature>
<evidence type="ECO:0000256" key="3">
    <source>
        <dbReference type="PROSITE-ProRule" id="PRU00285"/>
    </source>
</evidence>
<comment type="caution">
    <text evidence="6">The sequence shown here is derived from an EMBL/GenBank/DDBJ whole genome shotgun (WGS) entry which is preliminary data.</text>
</comment>
<accession>A0ABQ4Z2N0</accession>
<dbReference type="PANTHER" id="PTHR46991:SF11">
    <property type="entry name" value="SMALL HEAT SHOCK PROTEIN HSPF"/>
    <property type="match status" value="1"/>
</dbReference>
<dbReference type="InterPro" id="IPR008978">
    <property type="entry name" value="HSP20-like_chaperone"/>
</dbReference>
<evidence type="ECO:0000259" key="5">
    <source>
        <dbReference type="PROSITE" id="PS01031"/>
    </source>
</evidence>
<dbReference type="InterPro" id="IPR044656">
    <property type="entry name" value="HSP14.7/HSP23.5/HSP23.6-like"/>
</dbReference>
<keyword evidence="7" id="KW-1185">Reference proteome</keyword>
<evidence type="ECO:0000256" key="2">
    <source>
        <dbReference type="ARBA" id="ARBA00023016"/>
    </source>
</evidence>
<dbReference type="CDD" id="cd06464">
    <property type="entry name" value="ACD_sHsps-like"/>
    <property type="match status" value="1"/>
</dbReference>
<evidence type="ECO:0000256" key="4">
    <source>
        <dbReference type="RuleBase" id="RU003616"/>
    </source>
</evidence>
<dbReference type="Gene3D" id="2.60.40.790">
    <property type="match status" value="2"/>
</dbReference>
<comment type="similarity">
    <text evidence="3 4">Belongs to the small heat shock protein (HSP20) family.</text>
</comment>
<sequence>MLIWPTRLKENAKQLCLYIEMPEVLEEEDVKVSVEHKSIVIKGQVDEKLEATKGFKYYVFWFDSKFIDLYKFSDIKAEMTRDSGWLKLTIPKLKQEEICIQLDGVGKSVYNILSKMSSLKKLVGSNIINGSFTHYVSRYFNSHARSNLFTRSAIRFGPTLGSRLCNTGCHGYYAHLYLHANVHAYFMYPLYLLDKDRDRESERTSQLASSWGMRLQPTRLKENSEQLCLYVQMPGVGKEEDVKVYVEHASIVIKGQIDQELIDNTSCKMYMCWLDLEFFDIYKFSDIKAEMRRNSGELKLTIPRTKEEEVSVFNVKVNIKD</sequence>
<reference evidence="6" key="2">
    <citation type="submission" date="2022-01" db="EMBL/GenBank/DDBJ databases">
        <authorList>
            <person name="Yamashiro T."/>
            <person name="Shiraishi A."/>
            <person name="Satake H."/>
            <person name="Nakayama K."/>
        </authorList>
    </citation>
    <scope>NUCLEOTIDE SEQUENCE</scope>
</reference>
<evidence type="ECO:0000313" key="6">
    <source>
        <dbReference type="EMBL" id="GJS84409.1"/>
    </source>
</evidence>
<organism evidence="6 7">
    <name type="scientific">Tanacetum coccineum</name>
    <dbReference type="NCBI Taxonomy" id="301880"/>
    <lineage>
        <taxon>Eukaryota</taxon>
        <taxon>Viridiplantae</taxon>
        <taxon>Streptophyta</taxon>
        <taxon>Embryophyta</taxon>
        <taxon>Tracheophyta</taxon>
        <taxon>Spermatophyta</taxon>
        <taxon>Magnoliopsida</taxon>
        <taxon>eudicotyledons</taxon>
        <taxon>Gunneridae</taxon>
        <taxon>Pentapetalae</taxon>
        <taxon>asterids</taxon>
        <taxon>campanulids</taxon>
        <taxon>Asterales</taxon>
        <taxon>Asteraceae</taxon>
        <taxon>Asteroideae</taxon>
        <taxon>Anthemideae</taxon>
        <taxon>Anthemidinae</taxon>
        <taxon>Tanacetum</taxon>
    </lineage>
</organism>
<dbReference type="EMBL" id="BQNB010010972">
    <property type="protein sequence ID" value="GJS84409.1"/>
    <property type="molecule type" value="Genomic_DNA"/>
</dbReference>
<dbReference type="PANTHER" id="PTHR46991">
    <property type="entry name" value="23.5 KDA HEAT SHOCK PROTEIN, MITOCHONDRIAL"/>
    <property type="match status" value="1"/>
</dbReference>
<gene>
    <name evidence="6" type="ORF">Tco_0750950</name>
</gene>
<proteinExistence type="inferred from homology"/>
<dbReference type="InterPro" id="IPR002068">
    <property type="entry name" value="A-crystallin/Hsp20_dom"/>
</dbReference>
<keyword evidence="1" id="KW-0809">Transit peptide</keyword>
<feature type="domain" description="SHSP" evidence="5">
    <location>
        <begin position="209"/>
        <end position="320"/>
    </location>
</feature>
<name>A0ABQ4Z2N0_9ASTR</name>
<protein>
    <submittedName>
        <fullName evidence="6">Heat shock 22 kDa protein, mitochondrial</fullName>
    </submittedName>
</protein>
<keyword evidence="2 6" id="KW-0346">Stress response</keyword>
<dbReference type="SUPFAM" id="SSF49764">
    <property type="entry name" value="HSP20-like chaperones"/>
    <property type="match status" value="2"/>
</dbReference>
<dbReference type="PROSITE" id="PS01031">
    <property type="entry name" value="SHSP"/>
    <property type="match status" value="2"/>
</dbReference>
<dbReference type="Proteomes" id="UP001151760">
    <property type="component" value="Unassembled WGS sequence"/>
</dbReference>
<dbReference type="CDD" id="cd00298">
    <property type="entry name" value="ACD_sHsps_p23-like"/>
    <property type="match status" value="1"/>
</dbReference>
<reference evidence="6" key="1">
    <citation type="journal article" date="2022" name="Int. J. Mol. Sci.">
        <title>Draft Genome of Tanacetum Coccineum: Genomic Comparison of Closely Related Tanacetum-Family Plants.</title>
        <authorList>
            <person name="Yamashiro T."/>
            <person name="Shiraishi A."/>
            <person name="Nakayama K."/>
            <person name="Satake H."/>
        </authorList>
    </citation>
    <scope>NUCLEOTIDE SEQUENCE</scope>
</reference>
<evidence type="ECO:0000256" key="1">
    <source>
        <dbReference type="ARBA" id="ARBA00022946"/>
    </source>
</evidence>
<dbReference type="Pfam" id="PF00011">
    <property type="entry name" value="HSP20"/>
    <property type="match status" value="2"/>
</dbReference>
<evidence type="ECO:0000313" key="7">
    <source>
        <dbReference type="Proteomes" id="UP001151760"/>
    </source>
</evidence>